<reference evidence="13" key="1">
    <citation type="submission" date="2021-03" db="EMBL/GenBank/DDBJ databases">
        <authorList>
            <person name="Tagirdzhanova G."/>
        </authorList>
    </citation>
    <scope>NUCLEOTIDE SEQUENCE</scope>
</reference>
<dbReference type="PANTHER" id="PTHR13832:SF565">
    <property type="entry name" value="AT28366P-RELATED"/>
    <property type="match status" value="1"/>
</dbReference>
<evidence type="ECO:0000256" key="8">
    <source>
        <dbReference type="ARBA" id="ARBA00023211"/>
    </source>
</evidence>
<dbReference type="CDD" id="cd00143">
    <property type="entry name" value="PP2Cc"/>
    <property type="match status" value="1"/>
</dbReference>
<evidence type="ECO:0000259" key="12">
    <source>
        <dbReference type="PROSITE" id="PS51746"/>
    </source>
</evidence>
<evidence type="ECO:0000256" key="11">
    <source>
        <dbReference type="SAM" id="MobiDB-lite"/>
    </source>
</evidence>
<sequence>MGQTLSEPVVEKISDDGQDDRVAFGVSAMQGWRISMEDAHAAVLDLQAEDADNGFVAATPEDRLSFFGVYDGHGGDKVALFAGENIHKILAKQEAFKRKDFEQALKDGFLATDRAILSGEFSKLWLERVGSVSLISVYTDPKYEEEVSGCTASVGLISKTTIYVGNAGDSRSVLGVKGRAKPLSYDHKPQNEGEKARICAAGGFVDFGRVNGNLALSRAIGDFEFKKSAELSPEQQIVTAYPDIITHTITDDDEFLVIACDGIWDCQSSQAVVEFVRRGIAAKQELSKISENMMDNCLASNSETGGVGCDNMTMIVIALLRGKSKDEWYKEIGDRVAKGDGPCAPPEYAEFRGPGMRQNFEDSGDDYDLDLDQRNRSVGGRSGRIILLGDGTEVLTDSDETEMFDHEEEDKDLPSQVSKAQMKLDDESRGGREETPGPEAHGTSERQQTPESMEQNPFDTPSSTTSEKSDMTETAKANLKAIPESALPEKLVTPPTTQAKK</sequence>
<organism evidence="13 14">
    <name type="scientific">Alectoria fallacina</name>
    <dbReference type="NCBI Taxonomy" id="1903189"/>
    <lineage>
        <taxon>Eukaryota</taxon>
        <taxon>Fungi</taxon>
        <taxon>Dikarya</taxon>
        <taxon>Ascomycota</taxon>
        <taxon>Pezizomycotina</taxon>
        <taxon>Lecanoromycetes</taxon>
        <taxon>OSLEUM clade</taxon>
        <taxon>Lecanoromycetidae</taxon>
        <taxon>Lecanorales</taxon>
        <taxon>Lecanorineae</taxon>
        <taxon>Parmeliaceae</taxon>
        <taxon>Alectoria</taxon>
    </lineage>
</organism>
<evidence type="ECO:0000256" key="7">
    <source>
        <dbReference type="ARBA" id="ARBA00022912"/>
    </source>
</evidence>
<accession>A0A8H3PHY8</accession>
<comment type="caution">
    <text evidence="13">The sequence shown here is derived from an EMBL/GenBank/DDBJ whole genome shotgun (WGS) entry which is preliminary data.</text>
</comment>
<proteinExistence type="inferred from homology"/>
<dbReference type="GO" id="GO:0004722">
    <property type="term" value="F:protein serine/threonine phosphatase activity"/>
    <property type="evidence" value="ECO:0007669"/>
    <property type="project" value="UniProtKB-EC"/>
</dbReference>
<comment type="cofactor">
    <cofactor evidence="2">
        <name>Mg(2+)</name>
        <dbReference type="ChEBI" id="CHEBI:18420"/>
    </cofactor>
</comment>
<comment type="cofactor">
    <cofactor evidence="1">
        <name>Mn(2+)</name>
        <dbReference type="ChEBI" id="CHEBI:29035"/>
    </cofactor>
</comment>
<dbReference type="PROSITE" id="PS51746">
    <property type="entry name" value="PPM_2"/>
    <property type="match status" value="1"/>
</dbReference>
<name>A0A8H3PHY8_9LECA</name>
<dbReference type="InterPro" id="IPR036457">
    <property type="entry name" value="PPM-type-like_dom_sf"/>
</dbReference>
<evidence type="ECO:0000256" key="5">
    <source>
        <dbReference type="ARBA" id="ARBA00022723"/>
    </source>
</evidence>
<dbReference type="FunFam" id="3.60.40.10:FF:000075">
    <property type="entry name" value="Protein phosphatase 2C, putative"/>
    <property type="match status" value="1"/>
</dbReference>
<comment type="catalytic activity">
    <reaction evidence="9">
        <text>O-phospho-L-threonyl-[protein] + H2O = L-threonyl-[protein] + phosphate</text>
        <dbReference type="Rhea" id="RHEA:47004"/>
        <dbReference type="Rhea" id="RHEA-COMP:11060"/>
        <dbReference type="Rhea" id="RHEA-COMP:11605"/>
        <dbReference type="ChEBI" id="CHEBI:15377"/>
        <dbReference type="ChEBI" id="CHEBI:30013"/>
        <dbReference type="ChEBI" id="CHEBI:43474"/>
        <dbReference type="ChEBI" id="CHEBI:61977"/>
        <dbReference type="EC" id="3.1.3.16"/>
    </reaction>
    <physiologicalReaction direction="left-to-right" evidence="9">
        <dbReference type="Rhea" id="RHEA:47005"/>
    </physiologicalReaction>
</comment>
<dbReference type="PROSITE" id="PS01032">
    <property type="entry name" value="PPM_1"/>
    <property type="match status" value="1"/>
</dbReference>
<keyword evidence="14" id="KW-1185">Reference proteome</keyword>
<dbReference type="Pfam" id="PF00481">
    <property type="entry name" value="PP2C"/>
    <property type="match status" value="1"/>
</dbReference>
<dbReference type="SMART" id="SM00332">
    <property type="entry name" value="PP2Cc"/>
    <property type="match status" value="1"/>
</dbReference>
<dbReference type="SMART" id="SM00331">
    <property type="entry name" value="PP2C_SIG"/>
    <property type="match status" value="1"/>
</dbReference>
<dbReference type="SUPFAM" id="SSF81606">
    <property type="entry name" value="PP2C-like"/>
    <property type="match status" value="1"/>
</dbReference>
<dbReference type="OrthoDB" id="10264738at2759"/>
<evidence type="ECO:0000256" key="3">
    <source>
        <dbReference type="ARBA" id="ARBA00006702"/>
    </source>
</evidence>
<evidence type="ECO:0000256" key="9">
    <source>
        <dbReference type="ARBA" id="ARBA00048832"/>
    </source>
</evidence>
<evidence type="ECO:0000256" key="10">
    <source>
        <dbReference type="RuleBase" id="RU003465"/>
    </source>
</evidence>
<comment type="similarity">
    <text evidence="3 10">Belongs to the PP2C family.</text>
</comment>
<feature type="compositionally biased region" description="Polar residues" evidence="11">
    <location>
        <begin position="445"/>
        <end position="466"/>
    </location>
</feature>
<gene>
    <name evidence="13" type="primary">PTC2</name>
    <name evidence="13" type="ORF">ALECFALPRED_009038</name>
</gene>
<dbReference type="InterPro" id="IPR000222">
    <property type="entry name" value="PP2C_BS"/>
</dbReference>
<evidence type="ECO:0000256" key="4">
    <source>
        <dbReference type="ARBA" id="ARBA00013081"/>
    </source>
</evidence>
<evidence type="ECO:0000256" key="1">
    <source>
        <dbReference type="ARBA" id="ARBA00001936"/>
    </source>
</evidence>
<evidence type="ECO:0000256" key="2">
    <source>
        <dbReference type="ARBA" id="ARBA00001946"/>
    </source>
</evidence>
<keyword evidence="8" id="KW-0464">Manganese</keyword>
<dbReference type="InterPro" id="IPR015655">
    <property type="entry name" value="PP2C"/>
</dbReference>
<dbReference type="Proteomes" id="UP000664203">
    <property type="component" value="Unassembled WGS sequence"/>
</dbReference>
<dbReference type="EC" id="3.1.3.16" evidence="4"/>
<evidence type="ECO:0000256" key="6">
    <source>
        <dbReference type="ARBA" id="ARBA00022801"/>
    </source>
</evidence>
<evidence type="ECO:0000313" key="13">
    <source>
        <dbReference type="EMBL" id="CAF9941237.1"/>
    </source>
</evidence>
<dbReference type="GO" id="GO:0046872">
    <property type="term" value="F:metal ion binding"/>
    <property type="evidence" value="ECO:0007669"/>
    <property type="project" value="UniProtKB-KW"/>
</dbReference>
<dbReference type="InterPro" id="IPR001932">
    <property type="entry name" value="PPM-type_phosphatase-like_dom"/>
</dbReference>
<dbReference type="EMBL" id="CAJPDR010000643">
    <property type="protein sequence ID" value="CAF9941237.1"/>
    <property type="molecule type" value="Genomic_DNA"/>
</dbReference>
<keyword evidence="6 10" id="KW-0378">Hydrolase</keyword>
<feature type="domain" description="PPM-type phosphatase" evidence="12">
    <location>
        <begin position="23"/>
        <end position="319"/>
    </location>
</feature>
<dbReference type="Gene3D" id="3.60.40.10">
    <property type="entry name" value="PPM-type phosphatase domain"/>
    <property type="match status" value="1"/>
</dbReference>
<feature type="compositionally biased region" description="Basic and acidic residues" evidence="11">
    <location>
        <begin position="422"/>
        <end position="435"/>
    </location>
</feature>
<protein>
    <recommendedName>
        <fullName evidence="4">protein-serine/threonine phosphatase</fullName>
        <ecNumber evidence="4">3.1.3.16</ecNumber>
    </recommendedName>
</protein>
<evidence type="ECO:0000313" key="14">
    <source>
        <dbReference type="Proteomes" id="UP000664203"/>
    </source>
</evidence>
<keyword evidence="7 10" id="KW-0904">Protein phosphatase</keyword>
<keyword evidence="5" id="KW-0479">Metal-binding</keyword>
<feature type="region of interest" description="Disordered" evidence="11">
    <location>
        <begin position="403"/>
        <end position="501"/>
    </location>
</feature>
<dbReference type="PANTHER" id="PTHR13832">
    <property type="entry name" value="PROTEIN PHOSPHATASE 2C"/>
    <property type="match status" value="1"/>
</dbReference>
<dbReference type="AlphaFoldDB" id="A0A8H3PHY8"/>